<protein>
    <recommendedName>
        <fullName evidence="3">N-acetyltransferase domain-containing protein</fullName>
    </recommendedName>
</protein>
<dbReference type="PANTHER" id="PTHR10545">
    <property type="entry name" value="DIAMINE N-ACETYLTRANSFERASE"/>
    <property type="match status" value="1"/>
</dbReference>
<dbReference type="EMBL" id="UIHC01000082">
    <property type="protein sequence ID" value="SUZ33865.1"/>
    <property type="molecule type" value="Genomic_DNA"/>
</dbReference>
<keyword evidence="2" id="KW-0012">Acyltransferase</keyword>
<dbReference type="InterPro" id="IPR051016">
    <property type="entry name" value="Diverse_Substrate_AcTransf"/>
</dbReference>
<feature type="domain" description="N-acetyltransferase" evidence="3">
    <location>
        <begin position="5"/>
        <end position="157"/>
    </location>
</feature>
<name>A0A3B0MDB4_9RHOB</name>
<dbReference type="OrthoDB" id="9805924at2"/>
<organism evidence="4 5">
    <name type="scientific">Roseinatronobacter ekhonensis</name>
    <dbReference type="NCBI Taxonomy" id="254356"/>
    <lineage>
        <taxon>Bacteria</taxon>
        <taxon>Pseudomonadati</taxon>
        <taxon>Pseudomonadota</taxon>
        <taxon>Alphaproteobacteria</taxon>
        <taxon>Rhodobacterales</taxon>
        <taxon>Paracoccaceae</taxon>
        <taxon>Roseinatronobacter</taxon>
    </lineage>
</organism>
<dbReference type="Gene3D" id="3.40.630.30">
    <property type="match status" value="1"/>
</dbReference>
<dbReference type="Proteomes" id="UP000272908">
    <property type="component" value="Unassembled WGS sequence"/>
</dbReference>
<evidence type="ECO:0000259" key="3">
    <source>
        <dbReference type="PROSITE" id="PS51186"/>
    </source>
</evidence>
<dbReference type="RefSeq" id="WP_121097117.1">
    <property type="nucleotide sequence ID" value="NZ_UIHC01000082.1"/>
</dbReference>
<evidence type="ECO:0000313" key="4">
    <source>
        <dbReference type="EMBL" id="SUZ33865.1"/>
    </source>
</evidence>
<dbReference type="PROSITE" id="PS51186">
    <property type="entry name" value="GNAT"/>
    <property type="match status" value="1"/>
</dbReference>
<sequence>MSDSSAPRLAGPEDFATVLAGLHALASDLGDPFAIAETALQDALFGPRPLAFALVAGGQGVALVQPQISTSAGGVLAYISDLWVARTARGTGLGRRLLAMVGRESAARWGAVGLRLAVYDNNTNARDFYARMGFVTHDRDRIAVLTGAEFAMLKATP</sequence>
<dbReference type="InterPro" id="IPR000182">
    <property type="entry name" value="GNAT_dom"/>
</dbReference>
<gene>
    <name evidence="4" type="ORF">ROE7235_03640</name>
</gene>
<reference evidence="5" key="1">
    <citation type="submission" date="2018-08" db="EMBL/GenBank/DDBJ databases">
        <authorList>
            <person name="Rodrigo-Torres L."/>
            <person name="Arahal R. D."/>
            <person name="Lucena T."/>
        </authorList>
    </citation>
    <scope>NUCLEOTIDE SEQUENCE [LARGE SCALE GENOMIC DNA]</scope>
    <source>
        <strain evidence="5">CECT 7235</strain>
    </source>
</reference>
<dbReference type="CDD" id="cd04301">
    <property type="entry name" value="NAT_SF"/>
    <property type="match status" value="1"/>
</dbReference>
<evidence type="ECO:0000256" key="2">
    <source>
        <dbReference type="ARBA" id="ARBA00023315"/>
    </source>
</evidence>
<dbReference type="PANTHER" id="PTHR10545:SF29">
    <property type="entry name" value="GH14572P-RELATED"/>
    <property type="match status" value="1"/>
</dbReference>
<proteinExistence type="predicted"/>
<evidence type="ECO:0000313" key="5">
    <source>
        <dbReference type="Proteomes" id="UP000272908"/>
    </source>
</evidence>
<dbReference type="AlphaFoldDB" id="A0A3B0MDB4"/>
<dbReference type="Pfam" id="PF00583">
    <property type="entry name" value="Acetyltransf_1"/>
    <property type="match status" value="1"/>
</dbReference>
<keyword evidence="1" id="KW-0808">Transferase</keyword>
<evidence type="ECO:0000256" key="1">
    <source>
        <dbReference type="ARBA" id="ARBA00022679"/>
    </source>
</evidence>
<accession>A0A3B0MDB4</accession>
<keyword evidence="5" id="KW-1185">Reference proteome</keyword>
<dbReference type="InterPro" id="IPR016181">
    <property type="entry name" value="Acyl_CoA_acyltransferase"/>
</dbReference>
<dbReference type="GO" id="GO:0008080">
    <property type="term" value="F:N-acetyltransferase activity"/>
    <property type="evidence" value="ECO:0007669"/>
    <property type="project" value="TreeGrafter"/>
</dbReference>
<dbReference type="SUPFAM" id="SSF55729">
    <property type="entry name" value="Acyl-CoA N-acyltransferases (Nat)"/>
    <property type="match status" value="1"/>
</dbReference>